<dbReference type="InterPro" id="IPR009009">
    <property type="entry name" value="RlpA-like_DPBB"/>
</dbReference>
<name>A0A067P4K8_9AGAM</name>
<dbReference type="OrthoDB" id="623670at2759"/>
<dbReference type="STRING" id="933084.A0A067P4K8"/>
<proteinExistence type="predicted"/>
<dbReference type="PANTHER" id="PTHR31836">
    <property type="match status" value="1"/>
</dbReference>
<dbReference type="InterPro" id="IPR036908">
    <property type="entry name" value="RlpA-like_sf"/>
</dbReference>
<dbReference type="AlphaFoldDB" id="A0A067P4K8"/>
<feature type="domain" description="RlpA-like protein double-psi beta-barrel" evidence="3">
    <location>
        <begin position="26"/>
        <end position="109"/>
    </location>
</feature>
<evidence type="ECO:0000256" key="1">
    <source>
        <dbReference type="ARBA" id="ARBA00022729"/>
    </source>
</evidence>
<dbReference type="EMBL" id="KL197776">
    <property type="protein sequence ID" value="KDQ49714.1"/>
    <property type="molecule type" value="Genomic_DNA"/>
</dbReference>
<evidence type="ECO:0000313" key="4">
    <source>
        <dbReference type="EMBL" id="KDQ49714.1"/>
    </source>
</evidence>
<evidence type="ECO:0000313" key="5">
    <source>
        <dbReference type="Proteomes" id="UP000027265"/>
    </source>
</evidence>
<dbReference type="CDD" id="cd22191">
    <property type="entry name" value="DPBB_RlpA_EXP_N-like"/>
    <property type="match status" value="1"/>
</dbReference>
<evidence type="ECO:0000256" key="2">
    <source>
        <dbReference type="SAM" id="SignalP"/>
    </source>
</evidence>
<protein>
    <recommendedName>
        <fullName evidence="3">RlpA-like protein double-psi beta-barrel domain-containing protein</fullName>
    </recommendedName>
</protein>
<reference evidence="5" key="1">
    <citation type="journal article" date="2014" name="Proc. Natl. Acad. Sci. U.S.A.">
        <title>Extensive sampling of basidiomycete genomes demonstrates inadequacy of the white-rot/brown-rot paradigm for wood decay fungi.</title>
        <authorList>
            <person name="Riley R."/>
            <person name="Salamov A.A."/>
            <person name="Brown D.W."/>
            <person name="Nagy L.G."/>
            <person name="Floudas D."/>
            <person name="Held B.W."/>
            <person name="Levasseur A."/>
            <person name="Lombard V."/>
            <person name="Morin E."/>
            <person name="Otillar R."/>
            <person name="Lindquist E.A."/>
            <person name="Sun H."/>
            <person name="LaButti K.M."/>
            <person name="Schmutz J."/>
            <person name="Jabbour D."/>
            <person name="Luo H."/>
            <person name="Baker S.E."/>
            <person name="Pisabarro A.G."/>
            <person name="Walton J.D."/>
            <person name="Blanchette R.A."/>
            <person name="Henrissat B."/>
            <person name="Martin F."/>
            <person name="Cullen D."/>
            <person name="Hibbett D.S."/>
            <person name="Grigoriev I.V."/>
        </authorList>
    </citation>
    <scope>NUCLEOTIDE SEQUENCE [LARGE SCALE GENOMIC DNA]</scope>
    <source>
        <strain evidence="5">MUCL 33604</strain>
    </source>
</reference>
<dbReference type="SUPFAM" id="SSF50685">
    <property type="entry name" value="Barwin-like endoglucanases"/>
    <property type="match status" value="1"/>
</dbReference>
<evidence type="ECO:0000259" key="3">
    <source>
        <dbReference type="Pfam" id="PF03330"/>
    </source>
</evidence>
<dbReference type="HOGENOM" id="CLU_047639_6_1_1"/>
<organism evidence="4 5">
    <name type="scientific">Jaapia argillacea MUCL 33604</name>
    <dbReference type="NCBI Taxonomy" id="933084"/>
    <lineage>
        <taxon>Eukaryota</taxon>
        <taxon>Fungi</taxon>
        <taxon>Dikarya</taxon>
        <taxon>Basidiomycota</taxon>
        <taxon>Agaricomycotina</taxon>
        <taxon>Agaricomycetes</taxon>
        <taxon>Agaricomycetidae</taxon>
        <taxon>Jaapiales</taxon>
        <taxon>Jaapiaceae</taxon>
        <taxon>Jaapia</taxon>
    </lineage>
</organism>
<dbReference type="Gene3D" id="2.40.40.10">
    <property type="entry name" value="RlpA-like domain"/>
    <property type="match status" value="1"/>
</dbReference>
<keyword evidence="1 2" id="KW-0732">Signal</keyword>
<dbReference type="PANTHER" id="PTHR31836:SF28">
    <property type="entry name" value="SRCR DOMAIN-CONTAINING PROTEIN-RELATED"/>
    <property type="match status" value="1"/>
</dbReference>
<dbReference type="InterPro" id="IPR051477">
    <property type="entry name" value="Expansin_CellWall"/>
</dbReference>
<sequence length="116" mass="12412">MFFSSKTIAAALTSLAVISGVAAYQGDVTWYEPGLGACGAYSAATDYVVALSVDQYDGGAHCYEHIGVWYGENFVDVTIVDECEGCSEYDLDLSPSAFEQLASLDTGEISAGWYYE</sequence>
<keyword evidence="5" id="KW-1185">Reference proteome</keyword>
<dbReference type="InParanoid" id="A0A067P4K8"/>
<accession>A0A067P4K8</accession>
<feature type="chain" id="PRO_5001642839" description="RlpA-like protein double-psi beta-barrel domain-containing protein" evidence="2">
    <location>
        <begin position="24"/>
        <end position="116"/>
    </location>
</feature>
<gene>
    <name evidence="4" type="ORF">JAAARDRAFT_143026</name>
</gene>
<dbReference type="Proteomes" id="UP000027265">
    <property type="component" value="Unassembled WGS sequence"/>
</dbReference>
<feature type="signal peptide" evidence="2">
    <location>
        <begin position="1"/>
        <end position="23"/>
    </location>
</feature>
<dbReference type="Pfam" id="PF03330">
    <property type="entry name" value="DPBB_1"/>
    <property type="match status" value="1"/>
</dbReference>